<evidence type="ECO:0000259" key="10">
    <source>
        <dbReference type="PROSITE" id="PS50893"/>
    </source>
</evidence>
<dbReference type="InterPro" id="IPR050107">
    <property type="entry name" value="ABC_carbohydrate_import_ATPase"/>
</dbReference>
<reference evidence="11 12" key="1">
    <citation type="submission" date="2016-10" db="EMBL/GenBank/DDBJ databases">
        <title>Comparative genomics of Bacillus thuringiensis reveals a path to pathogens against multiple invertebrate hosts.</title>
        <authorList>
            <person name="Zheng J."/>
            <person name="Gao Q."/>
            <person name="Liu H."/>
            <person name="Peng D."/>
            <person name="Ruan L."/>
            <person name="Sun M."/>
        </authorList>
    </citation>
    <scope>NUCLEOTIDE SEQUENCE [LARGE SCALE GENOMIC DNA]</scope>
    <source>
        <strain evidence="11">CTC</strain>
    </source>
</reference>
<evidence type="ECO:0000256" key="5">
    <source>
        <dbReference type="ARBA" id="ARBA00022741"/>
    </source>
</evidence>
<dbReference type="PROSITE" id="PS50893">
    <property type="entry name" value="ABC_TRANSPORTER_2"/>
    <property type="match status" value="2"/>
</dbReference>
<dbReference type="CDD" id="cd03216">
    <property type="entry name" value="ABC_Carb_Monos_I"/>
    <property type="match status" value="1"/>
</dbReference>
<name>A0A243GJ19_BACTF</name>
<dbReference type="PROSITE" id="PS00211">
    <property type="entry name" value="ABC_TRANSPORTER_1"/>
    <property type="match status" value="1"/>
</dbReference>
<evidence type="ECO:0000256" key="3">
    <source>
        <dbReference type="ARBA" id="ARBA00011262"/>
    </source>
</evidence>
<feature type="domain" description="ABC transporter" evidence="10">
    <location>
        <begin position="1"/>
        <end position="225"/>
    </location>
</feature>
<dbReference type="InterPro" id="IPR003593">
    <property type="entry name" value="AAA+_ATPase"/>
</dbReference>
<dbReference type="InterPro" id="IPR017871">
    <property type="entry name" value="ABC_transporter-like_CS"/>
</dbReference>
<dbReference type="SMART" id="SM00382">
    <property type="entry name" value="AAA"/>
    <property type="match status" value="2"/>
</dbReference>
<comment type="similarity">
    <text evidence="2">Belongs to the ABC transporter superfamily. AI-2 autoinducer porter (TC 3.A.1.2.8) family.</text>
</comment>
<accession>A0A243GJ19</accession>
<comment type="function">
    <text evidence="7">Part of the ABC transporter complex LsrABCD involved in autoinducer 2 (AI-2) import. Responsible for energy coupling to the transport system.</text>
</comment>
<dbReference type="InterPro" id="IPR003439">
    <property type="entry name" value="ABC_transporter-like_ATP-bd"/>
</dbReference>
<evidence type="ECO:0000256" key="9">
    <source>
        <dbReference type="ARBA" id="ARBA00034076"/>
    </source>
</evidence>
<comment type="subunit">
    <text evidence="3">The complex is composed of two ATP-binding proteins (LsrA), two transmembrane proteins (LsrC and LsrD) and a solute-binding protein (LsrB).</text>
</comment>
<evidence type="ECO:0000256" key="4">
    <source>
        <dbReference type="ARBA" id="ARBA00019459"/>
    </source>
</evidence>
<dbReference type="Gene3D" id="3.40.50.300">
    <property type="entry name" value="P-loop containing nucleotide triphosphate hydrolases"/>
    <property type="match status" value="2"/>
</dbReference>
<feature type="domain" description="ABC transporter" evidence="10">
    <location>
        <begin position="235"/>
        <end position="480"/>
    </location>
</feature>
<dbReference type="InterPro" id="IPR027417">
    <property type="entry name" value="P-loop_NTPase"/>
</dbReference>
<dbReference type="CDD" id="cd03215">
    <property type="entry name" value="ABC_Carb_Monos_II"/>
    <property type="match status" value="1"/>
</dbReference>
<dbReference type="GO" id="GO:0005886">
    <property type="term" value="C:plasma membrane"/>
    <property type="evidence" value="ECO:0007669"/>
    <property type="project" value="UniProtKB-SubCell"/>
</dbReference>
<gene>
    <name evidence="11" type="ORF">BK772_19045</name>
</gene>
<evidence type="ECO:0000313" key="11">
    <source>
        <dbReference type="EMBL" id="OUA07600.1"/>
    </source>
</evidence>
<comment type="caution">
    <text evidence="11">The sequence shown here is derived from an EMBL/GenBank/DDBJ whole genome shotgun (WGS) entry which is preliminary data.</text>
</comment>
<protein>
    <recommendedName>
        <fullName evidence="4">Autoinducer 2 import ATP-binding protein LsrA</fullName>
        <ecNumber evidence="8">7.6.2.13</ecNumber>
    </recommendedName>
</protein>
<organism evidence="11 12">
    <name type="scientific">Bacillus thuringiensis subsp. finitimus</name>
    <dbReference type="NCBI Taxonomy" id="29337"/>
    <lineage>
        <taxon>Bacteria</taxon>
        <taxon>Bacillati</taxon>
        <taxon>Bacillota</taxon>
        <taxon>Bacilli</taxon>
        <taxon>Bacillales</taxon>
        <taxon>Bacillaceae</taxon>
        <taxon>Bacillus</taxon>
        <taxon>Bacillus cereus group</taxon>
    </lineage>
</organism>
<comment type="subcellular location">
    <subcellularLocation>
        <location evidence="1">Cell inner membrane</location>
        <topology evidence="1">Peripheral membrane protein</topology>
    </subcellularLocation>
</comment>
<dbReference type="Pfam" id="PF00005">
    <property type="entry name" value="ABC_tran"/>
    <property type="match status" value="2"/>
</dbReference>
<dbReference type="EMBL" id="NFEL01000047">
    <property type="protein sequence ID" value="OUA07600.1"/>
    <property type="molecule type" value="Genomic_DNA"/>
</dbReference>
<evidence type="ECO:0000313" key="12">
    <source>
        <dbReference type="Proteomes" id="UP000195030"/>
    </source>
</evidence>
<dbReference type="PANTHER" id="PTHR43790:SF2">
    <property type="entry name" value="AUTOINDUCER 2 IMPORT ATP-BINDING PROTEIN LSRA"/>
    <property type="match status" value="1"/>
</dbReference>
<comment type="catalytic activity">
    <reaction evidence="9">
        <text>ATP + H2O + (2R,4S)-2-methyl-2,3,3,4-tetrahydroxytetrahydrofuran-[AI-2-binding protein]Side 1 = ADP + phosphate + (2R,4S)-2-methyl-2,3,3,4-tetrahydroxytetrahydrofuranSide 2 + [AI-2-binding protein]Side 1.</text>
        <dbReference type="EC" id="7.6.2.13"/>
    </reaction>
</comment>
<dbReference type="GO" id="GO:0016887">
    <property type="term" value="F:ATP hydrolysis activity"/>
    <property type="evidence" value="ECO:0007669"/>
    <property type="project" value="InterPro"/>
</dbReference>
<sequence length="482" mass="53816">MSKAFLNQLVLKEVNLQVERGDIYALVGGNGAGKSTLMKILTGLYSYDDGVMYVKGTKQQFSNPSEAHRKGIYLIPQEPLIFPNMTIEENICIGIKGKRRELKVKVQQLINSLGWDIDLYELGASLSIAQQQLVEIVRGLIREAEILILDEPTSTLTTHEIKSLFVLMKSLQEKEIGMIYITHRFPEIFEIANKVAILRDGVIVSQGDVCDYTYDMLMEGLLPKGYKQEEKRDIVQVTKGTKKILEVVDVTSHAFENISFTVHAGEIVGIAGIIGSGRTELAEAIFGLKTIKSGSILLEGKSIDTCSLHKRLDEGLVYVPEDRARNGIFSIASVKENIAAASLQQNNRFFINQEKESALVNSFIEQFQIVVQNMNEELTSLSGGNQQKVVLAKYLACNPKIIILDEPTRGIDAKARLEVYETIEKMKREGLAILLISSDVEEIVQLVNRVYVMRNGRFVSHMEKEQLSVNEVTRLAYGGVAE</sequence>
<dbReference type="AlphaFoldDB" id="A0A243GJ19"/>
<evidence type="ECO:0000256" key="7">
    <source>
        <dbReference type="ARBA" id="ARBA00023747"/>
    </source>
</evidence>
<evidence type="ECO:0000256" key="6">
    <source>
        <dbReference type="ARBA" id="ARBA00022840"/>
    </source>
</evidence>
<evidence type="ECO:0000256" key="8">
    <source>
        <dbReference type="ARBA" id="ARBA00023798"/>
    </source>
</evidence>
<dbReference type="GO" id="GO:0005524">
    <property type="term" value="F:ATP binding"/>
    <property type="evidence" value="ECO:0007669"/>
    <property type="project" value="UniProtKB-KW"/>
</dbReference>
<keyword evidence="5" id="KW-0547">Nucleotide-binding</keyword>
<proteinExistence type="inferred from homology"/>
<dbReference type="EC" id="7.6.2.13" evidence="8"/>
<evidence type="ECO:0000256" key="2">
    <source>
        <dbReference type="ARBA" id="ARBA00009404"/>
    </source>
</evidence>
<evidence type="ECO:0000256" key="1">
    <source>
        <dbReference type="ARBA" id="ARBA00004417"/>
    </source>
</evidence>
<dbReference type="Proteomes" id="UP000195030">
    <property type="component" value="Unassembled WGS sequence"/>
</dbReference>
<keyword evidence="6 11" id="KW-0067">ATP-binding</keyword>
<dbReference type="PANTHER" id="PTHR43790">
    <property type="entry name" value="CARBOHYDRATE TRANSPORT ATP-BINDING PROTEIN MG119-RELATED"/>
    <property type="match status" value="1"/>
</dbReference>
<dbReference type="SUPFAM" id="SSF52540">
    <property type="entry name" value="P-loop containing nucleoside triphosphate hydrolases"/>
    <property type="match status" value="2"/>
</dbReference>